<dbReference type="OrthoDB" id="9839680at2"/>
<feature type="transmembrane region" description="Helical" evidence="1">
    <location>
        <begin position="72"/>
        <end position="94"/>
    </location>
</feature>
<keyword evidence="1" id="KW-0812">Transmembrane</keyword>
<name>A0A1H7NS58_RUMAL</name>
<sequence>MILGIGAAVYAILFFLMRKDILGKGAKGIRVSALLAVIISMVCWVVNSAILGNTDFYSTTNYRITDYDPVNFPALVVIFLGTFIGLTASTVEMVNKRKADNRRMLKELEKLDKDELNNR</sequence>
<evidence type="ECO:0000256" key="1">
    <source>
        <dbReference type="SAM" id="Phobius"/>
    </source>
</evidence>
<accession>A0A1H7NS58</accession>
<keyword evidence="1" id="KW-0472">Membrane</keyword>
<feature type="transmembrane region" description="Helical" evidence="1">
    <location>
        <begin position="28"/>
        <end position="52"/>
    </location>
</feature>
<organism evidence="2 3">
    <name type="scientific">Ruminococcus albus</name>
    <dbReference type="NCBI Taxonomy" id="1264"/>
    <lineage>
        <taxon>Bacteria</taxon>
        <taxon>Bacillati</taxon>
        <taxon>Bacillota</taxon>
        <taxon>Clostridia</taxon>
        <taxon>Eubacteriales</taxon>
        <taxon>Oscillospiraceae</taxon>
        <taxon>Ruminococcus</taxon>
    </lineage>
</organism>
<reference evidence="2 3" key="1">
    <citation type="submission" date="2016-10" db="EMBL/GenBank/DDBJ databases">
        <authorList>
            <person name="de Groot N.N."/>
        </authorList>
    </citation>
    <scope>NUCLEOTIDE SEQUENCE [LARGE SCALE GENOMIC DNA]</scope>
    <source>
        <strain evidence="2 3">KH2T6</strain>
    </source>
</reference>
<evidence type="ECO:0000313" key="3">
    <source>
        <dbReference type="Proteomes" id="UP000186015"/>
    </source>
</evidence>
<proteinExistence type="predicted"/>
<dbReference type="AlphaFoldDB" id="A0A1H7NS58"/>
<dbReference type="RefSeq" id="WP_074835217.1">
    <property type="nucleotide sequence ID" value="NZ_FOAT01000016.1"/>
</dbReference>
<protein>
    <submittedName>
        <fullName evidence="2">Uncharacterized protein</fullName>
    </submittedName>
</protein>
<dbReference type="Proteomes" id="UP000186015">
    <property type="component" value="Unassembled WGS sequence"/>
</dbReference>
<evidence type="ECO:0000313" key="2">
    <source>
        <dbReference type="EMBL" id="SEL26149.1"/>
    </source>
</evidence>
<keyword evidence="1" id="KW-1133">Transmembrane helix</keyword>
<gene>
    <name evidence="2" type="ORF">SAMN05216469_11664</name>
</gene>
<dbReference type="EMBL" id="FOAT01000016">
    <property type="protein sequence ID" value="SEL26149.1"/>
    <property type="molecule type" value="Genomic_DNA"/>
</dbReference>